<accession>A0A401GZB6</accession>
<dbReference type="Proteomes" id="UP000287166">
    <property type="component" value="Unassembled WGS sequence"/>
</dbReference>
<sequence length="280" mass="30917">MFWKTFRLPSILAKLRNVESLIVDDTYQVIVPEYSEDSDSRDTCTLPTLFPKVKSIRLVPLATTSQQMKHVLSFLGSFRSLSSIVVECGIDLWYQIKDSPSLPLSEDEREPITITSSHLRTSIHSGIIVSLLLSKLFVPRLRMLRLEGIHPQHMAIRMPQKHLLPITGRDALLGTVPPESQNVHQIVPGELYSDILAARHARGLGSNTVIDCSPFATPTAVCDTLTGAMSKDVHTGLGHPGSGMSSAEMHHNGKPHRKRDRTGTGQYGGADDNRDVDLNL</sequence>
<dbReference type="InParanoid" id="A0A401GZB6"/>
<protein>
    <submittedName>
        <fullName evidence="2">Uncharacterized protein</fullName>
    </submittedName>
</protein>
<name>A0A401GZB6_9APHY</name>
<organism evidence="2 3">
    <name type="scientific">Sparassis crispa</name>
    <dbReference type="NCBI Taxonomy" id="139825"/>
    <lineage>
        <taxon>Eukaryota</taxon>
        <taxon>Fungi</taxon>
        <taxon>Dikarya</taxon>
        <taxon>Basidiomycota</taxon>
        <taxon>Agaricomycotina</taxon>
        <taxon>Agaricomycetes</taxon>
        <taxon>Polyporales</taxon>
        <taxon>Sparassidaceae</taxon>
        <taxon>Sparassis</taxon>
    </lineage>
</organism>
<comment type="caution">
    <text evidence="2">The sequence shown here is derived from an EMBL/GenBank/DDBJ whole genome shotgun (WGS) entry which is preliminary data.</text>
</comment>
<feature type="compositionally biased region" description="Basic and acidic residues" evidence="1">
    <location>
        <begin position="271"/>
        <end position="280"/>
    </location>
</feature>
<dbReference type="GeneID" id="38784409"/>
<dbReference type="OrthoDB" id="3260716at2759"/>
<evidence type="ECO:0000313" key="3">
    <source>
        <dbReference type="Proteomes" id="UP000287166"/>
    </source>
</evidence>
<keyword evidence="3" id="KW-1185">Reference proteome</keyword>
<proteinExistence type="predicted"/>
<evidence type="ECO:0000313" key="2">
    <source>
        <dbReference type="EMBL" id="GBE87492.1"/>
    </source>
</evidence>
<dbReference type="AlphaFoldDB" id="A0A401GZB6"/>
<dbReference type="RefSeq" id="XP_027618405.1">
    <property type="nucleotide sequence ID" value="XM_027762604.1"/>
</dbReference>
<reference evidence="2 3" key="1">
    <citation type="journal article" date="2018" name="Sci. Rep.">
        <title>Genome sequence of the cauliflower mushroom Sparassis crispa (Hanabiratake) and its association with beneficial usage.</title>
        <authorList>
            <person name="Kiyama R."/>
            <person name="Furutani Y."/>
            <person name="Kawaguchi K."/>
            <person name="Nakanishi T."/>
        </authorList>
    </citation>
    <scope>NUCLEOTIDE SEQUENCE [LARGE SCALE GENOMIC DNA]</scope>
</reference>
<feature type="region of interest" description="Disordered" evidence="1">
    <location>
        <begin position="233"/>
        <end position="280"/>
    </location>
</feature>
<gene>
    <name evidence="2" type="ORF">SCP_1101690</name>
</gene>
<dbReference type="EMBL" id="BFAD01000011">
    <property type="protein sequence ID" value="GBE87492.1"/>
    <property type="molecule type" value="Genomic_DNA"/>
</dbReference>
<evidence type="ECO:0000256" key="1">
    <source>
        <dbReference type="SAM" id="MobiDB-lite"/>
    </source>
</evidence>